<dbReference type="Proteomes" id="UP000431901">
    <property type="component" value="Unassembled WGS sequence"/>
</dbReference>
<evidence type="ECO:0000256" key="6">
    <source>
        <dbReference type="SAM" id="Phobius"/>
    </source>
</evidence>
<feature type="chain" id="PRO_5039509505" evidence="7">
    <location>
        <begin position="22"/>
        <end position="397"/>
    </location>
</feature>
<keyword evidence="6" id="KW-0472">Membrane</keyword>
<organism evidence="9 10">
    <name type="scientific">Actinomadura rayongensis</name>
    <dbReference type="NCBI Taxonomy" id="1429076"/>
    <lineage>
        <taxon>Bacteria</taxon>
        <taxon>Bacillati</taxon>
        <taxon>Actinomycetota</taxon>
        <taxon>Actinomycetes</taxon>
        <taxon>Streptosporangiales</taxon>
        <taxon>Thermomonosporaceae</taxon>
        <taxon>Actinomadura</taxon>
    </lineage>
</organism>
<dbReference type="GO" id="GO:0006508">
    <property type="term" value="P:proteolysis"/>
    <property type="evidence" value="ECO:0007669"/>
    <property type="project" value="UniProtKB-KW"/>
</dbReference>
<feature type="transmembrane region" description="Helical" evidence="6">
    <location>
        <begin position="366"/>
        <end position="388"/>
    </location>
</feature>
<dbReference type="PANTHER" id="PTHR43806">
    <property type="entry name" value="PEPTIDASE S8"/>
    <property type="match status" value="1"/>
</dbReference>
<keyword evidence="10" id="KW-1185">Reference proteome</keyword>
<evidence type="ECO:0000259" key="8">
    <source>
        <dbReference type="Pfam" id="PF00082"/>
    </source>
</evidence>
<name>A0A6I4W9U2_9ACTN</name>
<dbReference type="GO" id="GO:0004252">
    <property type="term" value="F:serine-type endopeptidase activity"/>
    <property type="evidence" value="ECO:0007669"/>
    <property type="project" value="UniProtKB-UniRule"/>
</dbReference>
<evidence type="ECO:0000256" key="3">
    <source>
        <dbReference type="ARBA" id="ARBA00022801"/>
    </source>
</evidence>
<dbReference type="InterPro" id="IPR015500">
    <property type="entry name" value="Peptidase_S8_subtilisin-rel"/>
</dbReference>
<feature type="signal peptide" evidence="7">
    <location>
        <begin position="1"/>
        <end position="21"/>
    </location>
</feature>
<evidence type="ECO:0000313" key="10">
    <source>
        <dbReference type="Proteomes" id="UP000431901"/>
    </source>
</evidence>
<sequence>MTVWKRAVGSMAVLCALLPTAVGQVDASASAPAPRPEEWWFTTWSLQSRVWPVSKGIGITVGVVDSGANGRLTELAGRLVGGWDATGGGTDGRTDADIETDALDKGGFGHGTGMAALIAANGSGTGMLGLAPDARVLPVVASTNAEYAKGIVWAADHGAKVINVSAAWYSGYGDGHCSREVQKAIDHALERDVVVVAGSGNRPTRHVLEPGGCPGVLTVGAVDSDLKPWADTTPQPSVDVAAPGVHIGTLDRQGKMIRASGTSASTALTSAVVALVRAKYPTMSAREVVQRIIATAKDVGPSGKDEQTGYGLVMPYRALTANVPKNATNPVYAEWDRHHGQAPPVKQAASPAGDEGTSAVLSAKTLALAGLGVAVVLAIAGAAVVVAARSRRQARAR</sequence>
<dbReference type="PANTHER" id="PTHR43806:SF11">
    <property type="entry name" value="CEREVISIN-RELATED"/>
    <property type="match status" value="1"/>
</dbReference>
<dbReference type="InterPro" id="IPR036852">
    <property type="entry name" value="Peptidase_S8/S53_dom_sf"/>
</dbReference>
<dbReference type="AlphaFoldDB" id="A0A6I4W9U2"/>
<dbReference type="RefSeq" id="WP_161102995.1">
    <property type="nucleotide sequence ID" value="NZ_JBHLYI010000001.1"/>
</dbReference>
<gene>
    <name evidence="9" type="ORF">GQ466_12330</name>
</gene>
<keyword evidence="7" id="KW-0732">Signal</keyword>
<accession>A0A6I4W9U2</accession>
<evidence type="ECO:0000256" key="7">
    <source>
        <dbReference type="SAM" id="SignalP"/>
    </source>
</evidence>
<proteinExistence type="inferred from homology"/>
<feature type="domain" description="Peptidase S8/S53" evidence="8">
    <location>
        <begin position="56"/>
        <end position="311"/>
    </location>
</feature>
<feature type="active site" description="Charge relay system" evidence="5">
    <location>
        <position position="110"/>
    </location>
</feature>
<evidence type="ECO:0000256" key="5">
    <source>
        <dbReference type="PROSITE-ProRule" id="PRU01240"/>
    </source>
</evidence>
<keyword evidence="6" id="KW-0812">Transmembrane</keyword>
<dbReference type="InterPro" id="IPR050131">
    <property type="entry name" value="Peptidase_S8_subtilisin-like"/>
</dbReference>
<comment type="caution">
    <text evidence="9">The sequence shown here is derived from an EMBL/GenBank/DDBJ whole genome shotgun (WGS) entry which is preliminary data.</text>
</comment>
<dbReference type="InterPro" id="IPR000209">
    <property type="entry name" value="Peptidase_S8/S53_dom"/>
</dbReference>
<dbReference type="Pfam" id="PF00082">
    <property type="entry name" value="Peptidase_S8"/>
    <property type="match status" value="1"/>
</dbReference>
<feature type="active site" description="Charge relay system" evidence="5">
    <location>
        <position position="65"/>
    </location>
</feature>
<dbReference type="SUPFAM" id="SSF52743">
    <property type="entry name" value="Subtilisin-like"/>
    <property type="match status" value="1"/>
</dbReference>
<dbReference type="PRINTS" id="PR00723">
    <property type="entry name" value="SUBTILISIN"/>
</dbReference>
<evidence type="ECO:0000313" key="9">
    <source>
        <dbReference type="EMBL" id="MXQ64826.1"/>
    </source>
</evidence>
<keyword evidence="3 5" id="KW-0378">Hydrolase</keyword>
<reference evidence="9 10" key="1">
    <citation type="submission" date="2019-12" db="EMBL/GenBank/DDBJ databases">
        <title>Nocardia macrotermitis sp. nov. and Nocardia aurantia sp. nov., isolated from the gut of the fungus growing-termite Macrotermes natalensis.</title>
        <authorList>
            <person name="Christine B."/>
            <person name="Rene B."/>
        </authorList>
    </citation>
    <scope>NUCLEOTIDE SEQUENCE [LARGE SCALE GENOMIC DNA]</scope>
    <source>
        <strain evidence="9 10">DSM 102126</strain>
    </source>
</reference>
<dbReference type="OrthoDB" id="3530033at2"/>
<evidence type="ECO:0000256" key="2">
    <source>
        <dbReference type="ARBA" id="ARBA00022670"/>
    </source>
</evidence>
<feature type="active site" description="Charge relay system" evidence="5">
    <location>
        <position position="263"/>
    </location>
</feature>
<keyword evidence="4 5" id="KW-0720">Serine protease</keyword>
<protein>
    <submittedName>
        <fullName evidence="9">S8 family serine peptidase</fullName>
    </submittedName>
</protein>
<comment type="similarity">
    <text evidence="1 5">Belongs to the peptidase S8 family.</text>
</comment>
<dbReference type="Gene3D" id="3.40.50.200">
    <property type="entry name" value="Peptidase S8/S53 domain"/>
    <property type="match status" value="1"/>
</dbReference>
<keyword evidence="2 5" id="KW-0645">Protease</keyword>
<evidence type="ECO:0000256" key="1">
    <source>
        <dbReference type="ARBA" id="ARBA00011073"/>
    </source>
</evidence>
<evidence type="ECO:0000256" key="4">
    <source>
        <dbReference type="ARBA" id="ARBA00022825"/>
    </source>
</evidence>
<dbReference type="EMBL" id="WUTW01000002">
    <property type="protein sequence ID" value="MXQ64826.1"/>
    <property type="molecule type" value="Genomic_DNA"/>
</dbReference>
<keyword evidence="6" id="KW-1133">Transmembrane helix</keyword>
<dbReference type="PROSITE" id="PS51892">
    <property type="entry name" value="SUBTILASE"/>
    <property type="match status" value="1"/>
</dbReference>